<evidence type="ECO:0000256" key="1">
    <source>
        <dbReference type="SAM" id="Coils"/>
    </source>
</evidence>
<gene>
    <name evidence="2" type="ORF">NCTC6947_00033</name>
</gene>
<dbReference type="EMBL" id="CABFNZ010000002">
    <property type="protein sequence ID" value="VUC68375.1"/>
    <property type="molecule type" value="Genomic_DNA"/>
</dbReference>
<sequence>MTTTTEKKYIKRTPEQRKAYLEAQLNSVNAKLNKQKRKEANAKRRETDHLKYTFAGDILKVIGCDVREVDLSLILGAVFYATSENANPKNVELYRKTGLEILKENKK</sequence>
<name>A0A509B6E5_9ENTR</name>
<feature type="coiled-coil region" evidence="1">
    <location>
        <begin position="18"/>
        <end position="45"/>
    </location>
</feature>
<organism evidence="2">
    <name type="scientific">Salmonella sp. NCTC 6947</name>
    <dbReference type="NCBI Taxonomy" id="2583581"/>
    <lineage>
        <taxon>Bacteria</taxon>
        <taxon>Pseudomonadati</taxon>
        <taxon>Pseudomonadota</taxon>
        <taxon>Gammaproteobacteria</taxon>
        <taxon>Enterobacterales</taxon>
        <taxon>Enterobacteriaceae</taxon>
        <taxon>Salmonella</taxon>
    </lineage>
</organism>
<evidence type="ECO:0008006" key="3">
    <source>
        <dbReference type="Google" id="ProtNLM"/>
    </source>
</evidence>
<dbReference type="AlphaFoldDB" id="A0A509B6E5"/>
<proteinExistence type="predicted"/>
<evidence type="ECO:0000313" key="2">
    <source>
        <dbReference type="EMBL" id="VUC68375.1"/>
    </source>
</evidence>
<reference evidence="2" key="1">
    <citation type="submission" date="2019-06" db="EMBL/GenBank/DDBJ databases">
        <authorList>
            <consortium name="Pathogen Informatics"/>
        </authorList>
    </citation>
    <scope>NUCLEOTIDE SEQUENCE</scope>
    <source>
        <strain evidence="2">NCTC6947</strain>
    </source>
</reference>
<accession>A0A509B6E5</accession>
<keyword evidence="1" id="KW-0175">Coiled coil</keyword>
<protein>
    <recommendedName>
        <fullName evidence="3">Conjugal transfer protein TraD</fullName>
    </recommendedName>
</protein>